<organism evidence="1">
    <name type="scientific">marine sediment metagenome</name>
    <dbReference type="NCBI Taxonomy" id="412755"/>
    <lineage>
        <taxon>unclassified sequences</taxon>
        <taxon>metagenomes</taxon>
        <taxon>ecological metagenomes</taxon>
    </lineage>
</organism>
<comment type="caution">
    <text evidence="1">The sequence shown here is derived from an EMBL/GenBank/DDBJ whole genome shotgun (WGS) entry which is preliminary data.</text>
</comment>
<dbReference type="EMBL" id="BARW01004240">
    <property type="protein sequence ID" value="GAI61095.1"/>
    <property type="molecule type" value="Genomic_DNA"/>
</dbReference>
<sequence length="241" mass="25640">MTPLERLCYAIKESVRLADPPGNRLRKEHVAVAKLKAPLMSLGASGKLADTLVYFPWKGINAVREYVIPANPKTALQTTQRGYLTAAVALVHTAMAHATHPLASIDQVAYSALAAAKGRIITWFNQVVKLSVDTVVAVKEMCVYADMTFTTKTANAIDLILYLNEGTPSTLVAGKFYFGSTKTNLINAKAATVVAGVSVALAAEDCSAFLTAGVKAYVQFRPDAADGCEGADSGIYNFYAA</sequence>
<dbReference type="AlphaFoldDB" id="X1RD65"/>
<name>X1RD65_9ZZZZ</name>
<reference evidence="1" key="1">
    <citation type="journal article" date="2014" name="Front. Microbiol.">
        <title>High frequency of phylogenetically diverse reductive dehalogenase-homologous genes in deep subseafloor sedimentary metagenomes.</title>
        <authorList>
            <person name="Kawai M."/>
            <person name="Futagami T."/>
            <person name="Toyoda A."/>
            <person name="Takaki Y."/>
            <person name="Nishi S."/>
            <person name="Hori S."/>
            <person name="Arai W."/>
            <person name="Tsubouchi T."/>
            <person name="Morono Y."/>
            <person name="Uchiyama I."/>
            <person name="Ito T."/>
            <person name="Fujiyama A."/>
            <person name="Inagaki F."/>
            <person name="Takami H."/>
        </authorList>
    </citation>
    <scope>NUCLEOTIDE SEQUENCE</scope>
    <source>
        <strain evidence="1">Expedition CK06-06</strain>
    </source>
</reference>
<accession>X1RD65</accession>
<proteinExistence type="predicted"/>
<gene>
    <name evidence="1" type="ORF">S12H4_10089</name>
</gene>
<evidence type="ECO:0000313" key="1">
    <source>
        <dbReference type="EMBL" id="GAI61095.1"/>
    </source>
</evidence>
<protein>
    <submittedName>
        <fullName evidence="1">Uncharacterized protein</fullName>
    </submittedName>
</protein>